<feature type="region of interest" description="Disordered" evidence="2">
    <location>
        <begin position="1"/>
        <end position="51"/>
    </location>
</feature>
<dbReference type="Gene3D" id="2.60.60.20">
    <property type="entry name" value="PLAT/LH2 domain"/>
    <property type="match status" value="1"/>
</dbReference>
<dbReference type="SUPFAM" id="SSF140741">
    <property type="entry name" value="RUN domain-like"/>
    <property type="match status" value="2"/>
</dbReference>
<dbReference type="SMART" id="SM00593">
    <property type="entry name" value="RUN"/>
    <property type="match status" value="1"/>
</dbReference>
<dbReference type="InterPro" id="IPR004012">
    <property type="entry name" value="Run_dom"/>
</dbReference>
<name>A0A8S4D206_PLUXY</name>
<feature type="domain" description="PLAT" evidence="3">
    <location>
        <begin position="169"/>
        <end position="276"/>
    </location>
</feature>
<dbReference type="Pfam" id="PF02759">
    <property type="entry name" value="RUN"/>
    <property type="match status" value="1"/>
</dbReference>
<comment type="caution">
    <text evidence="5">The sequence shown here is derived from an EMBL/GenBank/DDBJ whole genome shotgun (WGS) entry which is preliminary data.</text>
</comment>
<evidence type="ECO:0000259" key="3">
    <source>
        <dbReference type="PROSITE" id="PS50095"/>
    </source>
</evidence>
<feature type="compositionally biased region" description="Basic and acidic residues" evidence="2">
    <location>
        <begin position="21"/>
        <end position="41"/>
    </location>
</feature>
<organism evidence="5 6">
    <name type="scientific">Plutella xylostella</name>
    <name type="common">Diamondback moth</name>
    <name type="synonym">Plutella maculipennis</name>
    <dbReference type="NCBI Taxonomy" id="51655"/>
    <lineage>
        <taxon>Eukaryota</taxon>
        <taxon>Metazoa</taxon>
        <taxon>Ecdysozoa</taxon>
        <taxon>Arthropoda</taxon>
        <taxon>Hexapoda</taxon>
        <taxon>Insecta</taxon>
        <taxon>Pterygota</taxon>
        <taxon>Neoptera</taxon>
        <taxon>Endopterygota</taxon>
        <taxon>Lepidoptera</taxon>
        <taxon>Glossata</taxon>
        <taxon>Ditrysia</taxon>
        <taxon>Yponomeutoidea</taxon>
        <taxon>Plutellidae</taxon>
        <taxon>Plutella</taxon>
    </lineage>
</organism>
<feature type="domain" description="RUN" evidence="4">
    <location>
        <begin position="1"/>
        <end position="165"/>
    </location>
</feature>
<evidence type="ECO:0000256" key="2">
    <source>
        <dbReference type="SAM" id="MobiDB-lite"/>
    </source>
</evidence>
<dbReference type="Gene3D" id="1.20.58.900">
    <property type="match status" value="2"/>
</dbReference>
<dbReference type="AlphaFoldDB" id="A0A8S4D206"/>
<keyword evidence="6" id="KW-1185">Reference proteome</keyword>
<evidence type="ECO:0000313" key="6">
    <source>
        <dbReference type="Proteomes" id="UP000653454"/>
    </source>
</evidence>
<comment type="caution">
    <text evidence="1">Lacks conserved residue(s) required for the propagation of feature annotation.</text>
</comment>
<evidence type="ECO:0000259" key="4">
    <source>
        <dbReference type="PROSITE" id="PS50826"/>
    </source>
</evidence>
<dbReference type="Proteomes" id="UP000653454">
    <property type="component" value="Unassembled WGS sequence"/>
</dbReference>
<dbReference type="SUPFAM" id="SSF49723">
    <property type="entry name" value="Lipase/lipooxygenase domain (PLAT/LH2 domain)"/>
    <property type="match status" value="1"/>
</dbReference>
<dbReference type="EMBL" id="CAJHNJ030000002">
    <property type="protein sequence ID" value="CAG9091259.1"/>
    <property type="molecule type" value="Genomic_DNA"/>
</dbReference>
<protein>
    <submittedName>
        <fullName evidence="5">(diamondback moth) hypothetical protein</fullName>
    </submittedName>
</protein>
<sequence>MDPDTFITGFQKGGSQFDLYKPSRESSRDRLSNSGTLEREPAPPPLRPLPEALTFDMSNSGTLEREPAPPPLRPLPEALTFDMRNVQAMTDIKTEIGYARAWVRLSLEKKLLSKHLRELLADTTLLRSQYKRTAFLRCEEEREQFLYHLLTLNAVDYFCFTNTYPTTKLPYRVLILPSRKASQTTANCWVAISGAHGEATPKIPIPRNTYEFVFHHKNLGILSTLRIGHDNSGLSPRWLLDQVFVRNEVTGHTYIFPCNRWLGSGVDDGSTERLLVAQLLRTHKSAKTPAAQPTTPQTASTHLSTSTIQHMIGDCVNAIVKWHYQSKREKDSNSLSVLLCGENGLVKCLEQAFICGFKSARLFGKNLFIWDFFARVRDEFKLSLCDDNSQQTKPSCGVNYNCRQDQEHRAIWRCYCHLMDEVDSVGAALGKDGRFQLFICLSLRGAVLGAASLQLPPAPGARAIWRCYCHLMDEVDSVGAALGKDARFQLFICLSLSAASLQLPPAPGARAIWRCYCHLMDEMSAPRSGRTAGSSSSSVSA</sequence>
<dbReference type="GO" id="GO:0005085">
    <property type="term" value="F:guanyl-nucleotide exchange factor activity"/>
    <property type="evidence" value="ECO:0007669"/>
    <property type="project" value="InterPro"/>
</dbReference>
<dbReference type="InterPro" id="IPR047278">
    <property type="entry name" value="DEN5A/B"/>
</dbReference>
<accession>A0A8S4D206</accession>
<dbReference type="PROSITE" id="PS50095">
    <property type="entry name" value="PLAT"/>
    <property type="match status" value="1"/>
</dbReference>
<dbReference type="InterPro" id="IPR036392">
    <property type="entry name" value="PLAT/LH2_dom_sf"/>
</dbReference>
<evidence type="ECO:0000313" key="5">
    <source>
        <dbReference type="EMBL" id="CAG9091259.1"/>
    </source>
</evidence>
<dbReference type="InterPro" id="IPR001024">
    <property type="entry name" value="PLAT/LH2_dom"/>
</dbReference>
<dbReference type="GO" id="GO:0031267">
    <property type="term" value="F:small GTPase binding"/>
    <property type="evidence" value="ECO:0007669"/>
    <property type="project" value="InterPro"/>
</dbReference>
<gene>
    <name evidence="5" type="ORF">PLXY2_LOCUS958</name>
</gene>
<dbReference type="InterPro" id="IPR037213">
    <property type="entry name" value="Run_dom_sf"/>
</dbReference>
<dbReference type="PANTHER" id="PTHR46070">
    <property type="entry name" value="PINSTRIPE, ISOFORM A"/>
    <property type="match status" value="1"/>
</dbReference>
<proteinExistence type="predicted"/>
<dbReference type="Pfam" id="PF01477">
    <property type="entry name" value="PLAT"/>
    <property type="match status" value="1"/>
</dbReference>
<reference evidence="5" key="1">
    <citation type="submission" date="2020-11" db="EMBL/GenBank/DDBJ databases">
        <authorList>
            <person name="Whiteford S."/>
        </authorList>
    </citation>
    <scope>NUCLEOTIDE SEQUENCE</scope>
</reference>
<evidence type="ECO:0000256" key="1">
    <source>
        <dbReference type="PROSITE-ProRule" id="PRU00152"/>
    </source>
</evidence>
<dbReference type="PROSITE" id="PS50826">
    <property type="entry name" value="RUN"/>
    <property type="match status" value="1"/>
</dbReference>
<dbReference type="PANTHER" id="PTHR46070:SF1">
    <property type="entry name" value="PINSTRIPE, ISOFORM A"/>
    <property type="match status" value="1"/>
</dbReference>